<evidence type="ECO:0000256" key="3">
    <source>
        <dbReference type="ARBA" id="ARBA00022801"/>
    </source>
</evidence>
<feature type="active site" description="Charge relay system" evidence="5">
    <location>
        <position position="263"/>
    </location>
</feature>
<feature type="active site" description="Charge relay system" evidence="5">
    <location>
        <position position="538"/>
    </location>
</feature>
<feature type="active site" description="Charge relay system" evidence="5">
    <location>
        <position position="223"/>
    </location>
</feature>
<dbReference type="GO" id="GO:0006508">
    <property type="term" value="P:proteolysis"/>
    <property type="evidence" value="ECO:0007669"/>
    <property type="project" value="UniProtKB-KW"/>
</dbReference>
<evidence type="ECO:0000256" key="2">
    <source>
        <dbReference type="ARBA" id="ARBA00022670"/>
    </source>
</evidence>
<dbReference type="Proteomes" id="UP000748308">
    <property type="component" value="Unassembled WGS sequence"/>
</dbReference>
<evidence type="ECO:0000313" key="8">
    <source>
        <dbReference type="EMBL" id="MBM3318556.1"/>
    </source>
</evidence>
<organism evidence="8 9">
    <name type="scientific">Eiseniibacteriota bacterium</name>
    <dbReference type="NCBI Taxonomy" id="2212470"/>
    <lineage>
        <taxon>Bacteria</taxon>
        <taxon>Candidatus Eiseniibacteriota</taxon>
    </lineage>
</organism>
<feature type="region of interest" description="Disordered" evidence="6">
    <location>
        <begin position="1"/>
        <end position="47"/>
    </location>
</feature>
<dbReference type="PANTHER" id="PTHR43806">
    <property type="entry name" value="PEPTIDASE S8"/>
    <property type="match status" value="1"/>
</dbReference>
<accession>A0A938BS89</accession>
<gene>
    <name evidence="8" type="ORF">FJY75_11960</name>
</gene>
<keyword evidence="3 5" id="KW-0378">Hydrolase</keyword>
<dbReference type="PRINTS" id="PR00723">
    <property type="entry name" value="SUBTILISIN"/>
</dbReference>
<dbReference type="SUPFAM" id="SSF52743">
    <property type="entry name" value="Subtilisin-like"/>
    <property type="match status" value="1"/>
</dbReference>
<dbReference type="GO" id="GO:0004252">
    <property type="term" value="F:serine-type endopeptidase activity"/>
    <property type="evidence" value="ECO:0007669"/>
    <property type="project" value="UniProtKB-UniRule"/>
</dbReference>
<protein>
    <submittedName>
        <fullName evidence="8">S8 family serine peptidase</fullName>
    </submittedName>
</protein>
<evidence type="ECO:0000256" key="6">
    <source>
        <dbReference type="SAM" id="MobiDB-lite"/>
    </source>
</evidence>
<dbReference type="InterPro" id="IPR023828">
    <property type="entry name" value="Peptidase_S8_Ser-AS"/>
</dbReference>
<feature type="compositionally biased region" description="Basic residues" evidence="6">
    <location>
        <begin position="1"/>
        <end position="23"/>
    </location>
</feature>
<dbReference type="Pfam" id="PF00082">
    <property type="entry name" value="Peptidase_S8"/>
    <property type="match status" value="2"/>
</dbReference>
<evidence type="ECO:0000313" key="9">
    <source>
        <dbReference type="Proteomes" id="UP000748308"/>
    </source>
</evidence>
<reference evidence="8" key="1">
    <citation type="submission" date="2019-03" db="EMBL/GenBank/DDBJ databases">
        <title>Lake Tanganyika Metagenome-Assembled Genomes (MAGs).</title>
        <authorList>
            <person name="Tran P."/>
        </authorList>
    </citation>
    <scope>NUCLEOTIDE SEQUENCE</scope>
    <source>
        <strain evidence="8">M_DeepCast_400m_m2_100</strain>
    </source>
</reference>
<dbReference type="InterPro" id="IPR015500">
    <property type="entry name" value="Peptidase_S8_subtilisin-rel"/>
</dbReference>
<dbReference type="EMBL" id="VGIY01000398">
    <property type="protein sequence ID" value="MBM3318556.1"/>
    <property type="molecule type" value="Genomic_DNA"/>
</dbReference>
<keyword evidence="2 5" id="KW-0645">Protease</keyword>
<name>A0A938BS89_UNCEI</name>
<dbReference type="Gene3D" id="3.40.50.200">
    <property type="entry name" value="Peptidase S8/S53 domain"/>
    <property type="match status" value="2"/>
</dbReference>
<dbReference type="PROSITE" id="PS00138">
    <property type="entry name" value="SUBTILASE_SER"/>
    <property type="match status" value="1"/>
</dbReference>
<dbReference type="InterPro" id="IPR036852">
    <property type="entry name" value="Peptidase_S8/S53_dom_sf"/>
</dbReference>
<evidence type="ECO:0000256" key="4">
    <source>
        <dbReference type="ARBA" id="ARBA00022825"/>
    </source>
</evidence>
<dbReference type="PROSITE" id="PS51892">
    <property type="entry name" value="SUBTILASE"/>
    <property type="match status" value="1"/>
</dbReference>
<dbReference type="AlphaFoldDB" id="A0A938BS89"/>
<feature type="domain" description="Peptidase S8/S53" evidence="7">
    <location>
        <begin position="214"/>
        <end position="345"/>
    </location>
</feature>
<evidence type="ECO:0000256" key="1">
    <source>
        <dbReference type="ARBA" id="ARBA00011073"/>
    </source>
</evidence>
<evidence type="ECO:0000259" key="7">
    <source>
        <dbReference type="Pfam" id="PF00082"/>
    </source>
</evidence>
<comment type="similarity">
    <text evidence="1 5">Belongs to the peptidase S8 family.</text>
</comment>
<dbReference type="InterPro" id="IPR050131">
    <property type="entry name" value="Peptidase_S8_subtilisin-like"/>
</dbReference>
<keyword evidence="4 5" id="KW-0720">Serine protease</keyword>
<sequence length="694" mass="72798">METKPLARRRRSPSPRAKRHARSTPRALHPPPLARGTPRGTRRRPALSSRAAAAVVALAVAIVAAAPAATAPATEAGVLEPWCERLLASHPGSPEEAAPIAAQLAEEGRPFYAVDPLLLELGRVRLQLDVGPGAGSAETLRPECLRRVPSLDWEGSAGARAQVTLAIDELPLLAAVPGLFHARRPAVGITLGAVVSEGVASIGAAPYPRRGIDGAGVRIGVIDQGFAGLAGLLGTELPADTVTRSFFNSPQGRGDLTGGGIDHGTACAEVIHDVAPGAGLYLANAYSSVDLQAAVRWLRDEGVAVISHSVGWFEGGGDGTGPIHDIVAEAEAAGILWVNAAGNQALDFYGGLFTDADGDGLHEFDAAGDETISYAVAAGGRTFTLVLTWDRWPYSTDLAFDIEIRENGELVAGTEPFYRPPRYAYRALAHARRPGTRLDIAVRRTAGTEAAHLRLFRLDAPETLGEHATASGSLLIPADGARVLAAGAYRVGDGRLEDFSSRGPTVDGRAKPEVCGPNRVRTATSLGAWPESLFAGTSASAPHAAGAAALMIASSPVGGLFDFRWSSEETRRLLAAAADPDTFADPHASAWGLLRLPDIETGAMGPRPLVTALSPSPWPLRVELAGAQREPWFAEVLDAAGRRLLGAWQRPAPAGTRQLVWGGPAARASLPSGRYLLRVRCAEGAWVRPFVLLR</sequence>
<proteinExistence type="inferred from homology"/>
<dbReference type="InterPro" id="IPR000209">
    <property type="entry name" value="Peptidase_S8/S53_dom"/>
</dbReference>
<evidence type="ECO:0000256" key="5">
    <source>
        <dbReference type="PROSITE-ProRule" id="PRU01240"/>
    </source>
</evidence>
<comment type="caution">
    <text evidence="8">The sequence shown here is derived from an EMBL/GenBank/DDBJ whole genome shotgun (WGS) entry which is preliminary data.</text>
</comment>
<dbReference type="PANTHER" id="PTHR43806:SF11">
    <property type="entry name" value="CEREVISIN-RELATED"/>
    <property type="match status" value="1"/>
</dbReference>
<feature type="domain" description="Peptidase S8/S53" evidence="7">
    <location>
        <begin position="471"/>
        <end position="578"/>
    </location>
</feature>